<dbReference type="InterPro" id="IPR004808">
    <property type="entry name" value="AP_endonuc_1"/>
</dbReference>
<dbReference type="NCBIfam" id="TIGR00633">
    <property type="entry name" value="xth"/>
    <property type="match status" value="1"/>
</dbReference>
<evidence type="ECO:0000256" key="3">
    <source>
        <dbReference type="ARBA" id="ARBA00022723"/>
    </source>
</evidence>
<dbReference type="InterPro" id="IPR037493">
    <property type="entry name" value="ExoIII-like"/>
</dbReference>
<gene>
    <name evidence="7" type="ORF">QS713_02910</name>
</gene>
<reference evidence="7 8" key="1">
    <citation type="submission" date="2023-06" db="EMBL/GenBank/DDBJ databases">
        <title>Draft genome sequence of Gleimia hominis type strain CCUG 57540T.</title>
        <authorList>
            <person name="Salva-Serra F."/>
            <person name="Cardew S."/>
            <person name="Jensie Markopoulos S."/>
            <person name="Ohlen M."/>
            <person name="Inganas E."/>
            <person name="Svensson-Stadler L."/>
            <person name="Moore E.R.B."/>
        </authorList>
    </citation>
    <scope>NUCLEOTIDE SEQUENCE [LARGE SCALE GENOMIC DNA]</scope>
    <source>
        <strain evidence="7 8">CCUG 57540</strain>
    </source>
</reference>
<dbReference type="RefSeq" id="WP_313272297.1">
    <property type="nucleotide sequence ID" value="NZ_JASXSX010000001.1"/>
</dbReference>
<name>A0ABU3IAS7_9ACTO</name>
<feature type="domain" description="Endonuclease/exonuclease/phosphatase" evidence="6">
    <location>
        <begin position="4"/>
        <end position="248"/>
    </location>
</feature>
<dbReference type="InterPro" id="IPR036691">
    <property type="entry name" value="Endo/exonu/phosph_ase_sf"/>
</dbReference>
<evidence type="ECO:0000256" key="4">
    <source>
        <dbReference type="ARBA" id="ARBA00022801"/>
    </source>
</evidence>
<keyword evidence="3" id="KW-0479">Metal-binding</keyword>
<keyword evidence="4" id="KW-0378">Hydrolase</keyword>
<dbReference type="PANTHER" id="PTHR43250:SF2">
    <property type="entry name" value="EXODEOXYRIBONUCLEASE III"/>
    <property type="match status" value="1"/>
</dbReference>
<evidence type="ECO:0000313" key="8">
    <source>
        <dbReference type="Proteomes" id="UP001247542"/>
    </source>
</evidence>
<keyword evidence="5" id="KW-0460">Magnesium</keyword>
<organism evidence="7 8">
    <name type="scientific">Gleimia hominis</name>
    <dbReference type="NCBI Taxonomy" id="595468"/>
    <lineage>
        <taxon>Bacteria</taxon>
        <taxon>Bacillati</taxon>
        <taxon>Actinomycetota</taxon>
        <taxon>Actinomycetes</taxon>
        <taxon>Actinomycetales</taxon>
        <taxon>Actinomycetaceae</taxon>
        <taxon>Gleimia</taxon>
    </lineage>
</organism>
<accession>A0ABU3IAS7</accession>
<dbReference type="InterPro" id="IPR005135">
    <property type="entry name" value="Endo/exonuclease/phosphatase"/>
</dbReference>
<evidence type="ECO:0000256" key="1">
    <source>
        <dbReference type="ARBA" id="ARBA00001946"/>
    </source>
</evidence>
<evidence type="ECO:0000256" key="2">
    <source>
        <dbReference type="ARBA" id="ARBA00007092"/>
    </source>
</evidence>
<evidence type="ECO:0000259" key="6">
    <source>
        <dbReference type="Pfam" id="PF03372"/>
    </source>
</evidence>
<dbReference type="PROSITE" id="PS51435">
    <property type="entry name" value="AP_NUCLEASE_F1_4"/>
    <property type="match status" value="1"/>
</dbReference>
<sequence length="256" mass="29597">MRLVTWNINSIRARIDRVIAFLERSNTDVLAMQELKCKPDQFPFDRFEDAGYEVKMTGMNQWNGVAIASRVGLKDVETNFPTQPTFKDKLEARAISAVCDGVRVWSLYIPNGRTLQDPHYQYKLEFLNNLANYTRGYLEKSTTPLALVGDWNVAPLDEDVWDISVFEGDTHVSEPERMAFNQFSRLGMKELTREYVTNYTYWDYQKLRFPKNEGMRIDFVYASPDLAERAIGADIDRNERKGKGASDHVPVIVDFQ</sequence>
<proteinExistence type="inferred from homology"/>
<dbReference type="CDD" id="cd09086">
    <property type="entry name" value="ExoIII-like_AP-endo"/>
    <property type="match status" value="1"/>
</dbReference>
<dbReference type="NCBIfam" id="TIGR00195">
    <property type="entry name" value="exoDNase_III"/>
    <property type="match status" value="1"/>
</dbReference>
<keyword evidence="8" id="KW-1185">Reference proteome</keyword>
<dbReference type="Proteomes" id="UP001247542">
    <property type="component" value="Unassembled WGS sequence"/>
</dbReference>
<comment type="cofactor">
    <cofactor evidence="1">
        <name>Mg(2+)</name>
        <dbReference type="ChEBI" id="CHEBI:18420"/>
    </cofactor>
</comment>
<dbReference type="Pfam" id="PF03372">
    <property type="entry name" value="Exo_endo_phos"/>
    <property type="match status" value="1"/>
</dbReference>
<comment type="caution">
    <text evidence="7">The sequence shown here is derived from an EMBL/GenBank/DDBJ whole genome shotgun (WGS) entry which is preliminary data.</text>
</comment>
<protein>
    <submittedName>
        <fullName evidence="7">Exodeoxyribonuclease III</fullName>
    </submittedName>
</protein>
<evidence type="ECO:0000256" key="5">
    <source>
        <dbReference type="ARBA" id="ARBA00022842"/>
    </source>
</evidence>
<dbReference type="SUPFAM" id="SSF56219">
    <property type="entry name" value="DNase I-like"/>
    <property type="match status" value="1"/>
</dbReference>
<comment type="similarity">
    <text evidence="2">Belongs to the DNA repair enzymes AP/ExoA family.</text>
</comment>
<dbReference type="EMBL" id="JASXSX010000001">
    <property type="protein sequence ID" value="MDT3767016.1"/>
    <property type="molecule type" value="Genomic_DNA"/>
</dbReference>
<dbReference type="PANTHER" id="PTHR43250">
    <property type="entry name" value="EXODEOXYRIBONUCLEASE III"/>
    <property type="match status" value="1"/>
</dbReference>
<dbReference type="Gene3D" id="3.60.10.10">
    <property type="entry name" value="Endonuclease/exonuclease/phosphatase"/>
    <property type="match status" value="1"/>
</dbReference>
<evidence type="ECO:0000313" key="7">
    <source>
        <dbReference type="EMBL" id="MDT3767016.1"/>
    </source>
</evidence>